<organism evidence="2 3">
    <name type="scientific">Anaeromyxobacter diazotrophicus</name>
    <dbReference type="NCBI Taxonomy" id="2590199"/>
    <lineage>
        <taxon>Bacteria</taxon>
        <taxon>Pseudomonadati</taxon>
        <taxon>Myxococcota</taxon>
        <taxon>Myxococcia</taxon>
        <taxon>Myxococcales</taxon>
        <taxon>Cystobacterineae</taxon>
        <taxon>Anaeromyxobacteraceae</taxon>
        <taxon>Anaeromyxobacter</taxon>
    </lineage>
</organism>
<feature type="region of interest" description="Disordered" evidence="1">
    <location>
        <begin position="341"/>
        <end position="376"/>
    </location>
</feature>
<name>A0A7I9VHU7_9BACT</name>
<feature type="compositionally biased region" description="Low complexity" evidence="1">
    <location>
        <begin position="13"/>
        <end position="25"/>
    </location>
</feature>
<evidence type="ECO:0000313" key="3">
    <source>
        <dbReference type="Proteomes" id="UP000503640"/>
    </source>
</evidence>
<feature type="region of interest" description="Disordered" evidence="1">
    <location>
        <begin position="13"/>
        <end position="36"/>
    </location>
</feature>
<evidence type="ECO:0000313" key="2">
    <source>
        <dbReference type="EMBL" id="GEJ55982.1"/>
    </source>
</evidence>
<sequence>MVAAASPAEVARGLAGRAARAPGGLENSGGEPPPRITHGGWFTLAVTAECPLSRTSLLRSLALLGSAGLACAHPGGSAKTGDGAGGAGPVELKFAWPDGFQSHVLIAHEARRSGAEPTGLIARQRMVAEKQGSEVRVSTRDVAARGNEPDLESIVKINEALVQVVAPDGRFRRAEGLDQALAAIKTATPEEREKARQALIRSTAFDWELMVGAWAGEQLAPDQPKRKQLQGYVPHIVAVEALLEVEYGLEGRVPCTEQETERRCVQLSYRASLAPGDRPATLDRLRRITTSEAAKATPEDVHADIELLLVTEPETLIPHRMTQRERLRLRLRLAEGRVVETEDRSEDTYLFSDRELSAPEPERKPESKPEGRSGDL</sequence>
<evidence type="ECO:0000256" key="1">
    <source>
        <dbReference type="SAM" id="MobiDB-lite"/>
    </source>
</evidence>
<dbReference type="Proteomes" id="UP000503640">
    <property type="component" value="Unassembled WGS sequence"/>
</dbReference>
<accession>A0A7I9VHU7</accession>
<reference evidence="3" key="1">
    <citation type="journal article" date="2020" name="Appl. Environ. Microbiol.">
        <title>Diazotrophic Anaeromyxobacter Isolates from Soils.</title>
        <authorList>
            <person name="Masuda Y."/>
            <person name="Yamanaka H."/>
            <person name="Xu Z.X."/>
            <person name="Shiratori Y."/>
            <person name="Aono T."/>
            <person name="Amachi S."/>
            <person name="Senoo K."/>
            <person name="Itoh H."/>
        </authorList>
    </citation>
    <scope>NUCLEOTIDE SEQUENCE [LARGE SCALE GENOMIC DNA]</scope>
    <source>
        <strain evidence="3">R267</strain>
    </source>
</reference>
<dbReference type="AlphaFoldDB" id="A0A7I9VHU7"/>
<comment type="caution">
    <text evidence="2">The sequence shown here is derived from an EMBL/GenBank/DDBJ whole genome shotgun (WGS) entry which is preliminary data.</text>
</comment>
<dbReference type="EMBL" id="BJTG01000002">
    <property type="protein sequence ID" value="GEJ55982.1"/>
    <property type="molecule type" value="Genomic_DNA"/>
</dbReference>
<protein>
    <submittedName>
        <fullName evidence="2">Uncharacterized protein</fullName>
    </submittedName>
</protein>
<proteinExistence type="predicted"/>
<feature type="compositionally biased region" description="Basic and acidic residues" evidence="1">
    <location>
        <begin position="352"/>
        <end position="376"/>
    </location>
</feature>
<keyword evidence="3" id="KW-1185">Reference proteome</keyword>
<gene>
    <name evidence="2" type="ORF">AMYX_07230</name>
</gene>